<evidence type="ECO:0000256" key="2">
    <source>
        <dbReference type="ARBA" id="ARBA00022741"/>
    </source>
</evidence>
<sequence length="965" mass="108885">MESHAGYNALTPESAQKYGGFLWRLIFNLVRQKRKLHGAYDYPLTLEQDAYLADLSQLAKNKRPATKLRPAIHKLLLSLFSHRHAGAPTSPFFTAVICFAVLSAYTEAGNLKVSSSITSQLMMLVYAGRSVAMTEMHEILAWEPNLTVDEAFERVQVWLRDQQQGVMSWLYNTYSFLKVIRSEEHIDQQARWIDTGGQILEFDSTRIQIAKFRSIVMDCFNRYEDLIRKKVFFGRPIPAEFDPSKIVIGDIMDNLHNRAPGYCFLDDPANLFHTWANKYATFLVSDAELAARFTDVRGGKLVFHLDPCLDLMRTLDDANDILVTGIVLGTPVCCRGTEIAREFMRNSANSPIRALQILYGNLTLVSITDKPSHRTLTEKYTPAAPPYRLAQLLILNLALFHPFQVFIANRFMGVDEQRRFHLYLHPRLHRNLSSNDLSKLIGDQTAIRPRVISTSSLRYFPFVRSSQRLCKDTVTPTDTLIKRFFYDVALNHSGKTGAQVYHQANGSFMGISPDHIVGLIKFCGAFQQITGTDLGRPLSTCAIGDDPDADDQALALEHVDDENRGADMSPKIDVLAISRDVSKALLPVLITTLKDEIKNSVIMQTRIHFPALRPIYEQHELRPVTDVSIPSSRLADFRRFVGDGANFKAKEQAVLFDAMATNEHNILAVIRCGLGKTEVAIAAATLYGGGKFTLFVVPVSGLVNDFCFRLHKRGVTHSRWRADGAFNENVAIIWAPVENLDFEPFHEWRAVVFDEVHRLLTDIAFRPVFWLFASLTKYGVPICALTGNLPPHELEYFVQLSGIPQWKTIRTPYGRPNIRYEVMVDHVKNKQWEAPEDRILIFTQTRADASQLAPLIGGGAYLAPKLKILAEFHAGDIRALAATSVLASGFDFPSIRHTFLMGFPHNGYDALQMFDRGSRDGKLALCTLMLLKNERVPHLSEDHATDLDMGREMMPIKNEVRTKSR</sequence>
<feature type="domain" description="Helicase ATP-binding" evidence="6">
    <location>
        <begin position="657"/>
        <end position="793"/>
    </location>
</feature>
<evidence type="ECO:0000256" key="3">
    <source>
        <dbReference type="ARBA" id="ARBA00022840"/>
    </source>
</evidence>
<reference evidence="8" key="1">
    <citation type="submission" date="2023-03" db="EMBL/GenBank/DDBJ databases">
        <title>Massive genome expansion in bonnet fungi (Mycena s.s.) driven by repeated elements and novel gene families across ecological guilds.</title>
        <authorList>
            <consortium name="Lawrence Berkeley National Laboratory"/>
            <person name="Harder C.B."/>
            <person name="Miyauchi S."/>
            <person name="Viragh M."/>
            <person name="Kuo A."/>
            <person name="Thoen E."/>
            <person name="Andreopoulos B."/>
            <person name="Lu D."/>
            <person name="Skrede I."/>
            <person name="Drula E."/>
            <person name="Henrissat B."/>
            <person name="Morin E."/>
            <person name="Kohler A."/>
            <person name="Barry K."/>
            <person name="LaButti K."/>
            <person name="Morin E."/>
            <person name="Salamov A."/>
            <person name="Lipzen A."/>
            <person name="Mereny Z."/>
            <person name="Hegedus B."/>
            <person name="Baldrian P."/>
            <person name="Stursova M."/>
            <person name="Weitz H."/>
            <person name="Taylor A."/>
            <person name="Grigoriev I.V."/>
            <person name="Nagy L.G."/>
            <person name="Martin F."/>
            <person name="Kauserud H."/>
        </authorList>
    </citation>
    <scope>NUCLEOTIDE SEQUENCE</scope>
    <source>
        <strain evidence="8">CBHHK002</strain>
    </source>
</reference>
<evidence type="ECO:0000259" key="7">
    <source>
        <dbReference type="PROSITE" id="PS51194"/>
    </source>
</evidence>
<dbReference type="PROSITE" id="PS51192">
    <property type="entry name" value="HELICASE_ATP_BIND_1"/>
    <property type="match status" value="1"/>
</dbReference>
<dbReference type="InterPro" id="IPR001650">
    <property type="entry name" value="Helicase_C-like"/>
</dbReference>
<dbReference type="GO" id="GO:0005694">
    <property type="term" value="C:chromosome"/>
    <property type="evidence" value="ECO:0007669"/>
    <property type="project" value="TreeGrafter"/>
</dbReference>
<proteinExistence type="inferred from homology"/>
<dbReference type="AlphaFoldDB" id="A0AAD7AMW6"/>
<dbReference type="EC" id="5.6.2.4" evidence="5"/>
<evidence type="ECO:0000313" key="8">
    <source>
        <dbReference type="EMBL" id="KAJ7362738.1"/>
    </source>
</evidence>
<comment type="caution">
    <text evidence="8">The sequence shown here is derived from an EMBL/GenBank/DDBJ whole genome shotgun (WGS) entry which is preliminary data.</text>
</comment>
<evidence type="ECO:0000256" key="1">
    <source>
        <dbReference type="ARBA" id="ARBA00005446"/>
    </source>
</evidence>
<dbReference type="PANTHER" id="PTHR13710:SF154">
    <property type="entry name" value="RECQ HELICASE, PUTATIVE (AFU_ORTHOLOGUE AFUA_6G14720)-RELATED"/>
    <property type="match status" value="1"/>
</dbReference>
<gene>
    <name evidence="8" type="ORF">DFH08DRAFT_1025121</name>
</gene>
<accession>A0AAD7AMW6</accession>
<dbReference type="SUPFAM" id="SSF52540">
    <property type="entry name" value="P-loop containing nucleoside triphosphate hydrolases"/>
    <property type="match status" value="1"/>
</dbReference>
<dbReference type="GO" id="GO:0005737">
    <property type="term" value="C:cytoplasm"/>
    <property type="evidence" value="ECO:0007669"/>
    <property type="project" value="TreeGrafter"/>
</dbReference>
<dbReference type="InterPro" id="IPR011545">
    <property type="entry name" value="DEAD/DEAH_box_helicase_dom"/>
</dbReference>
<dbReference type="GO" id="GO:0009378">
    <property type="term" value="F:four-way junction helicase activity"/>
    <property type="evidence" value="ECO:0007669"/>
    <property type="project" value="TreeGrafter"/>
</dbReference>
<dbReference type="Proteomes" id="UP001218218">
    <property type="component" value="Unassembled WGS sequence"/>
</dbReference>
<dbReference type="Pfam" id="PF00270">
    <property type="entry name" value="DEAD"/>
    <property type="match status" value="1"/>
</dbReference>
<dbReference type="SMART" id="SM00487">
    <property type="entry name" value="DEXDc"/>
    <property type="match status" value="1"/>
</dbReference>
<evidence type="ECO:0000256" key="4">
    <source>
        <dbReference type="ARBA" id="ARBA00034617"/>
    </source>
</evidence>
<keyword evidence="3" id="KW-0067">ATP-binding</keyword>
<name>A0AAD7AMW6_9AGAR</name>
<comment type="catalytic activity">
    <reaction evidence="4">
        <text>Couples ATP hydrolysis with the unwinding of duplex DNA by translocating in the 3'-5' direction.</text>
        <dbReference type="EC" id="5.6.2.4"/>
    </reaction>
</comment>
<comment type="similarity">
    <text evidence="1">Belongs to the helicase family. RecQ subfamily.</text>
</comment>
<evidence type="ECO:0000313" key="9">
    <source>
        <dbReference type="Proteomes" id="UP001218218"/>
    </source>
</evidence>
<dbReference type="GO" id="GO:0003676">
    <property type="term" value="F:nucleic acid binding"/>
    <property type="evidence" value="ECO:0007669"/>
    <property type="project" value="InterPro"/>
</dbReference>
<keyword evidence="9" id="KW-1185">Reference proteome</keyword>
<feature type="domain" description="Helicase C-terminal" evidence="7">
    <location>
        <begin position="823"/>
        <end position="965"/>
    </location>
</feature>
<dbReference type="Pfam" id="PF00271">
    <property type="entry name" value="Helicase_C"/>
    <property type="match status" value="1"/>
</dbReference>
<dbReference type="EMBL" id="JARIHO010000004">
    <property type="protein sequence ID" value="KAJ7362738.1"/>
    <property type="molecule type" value="Genomic_DNA"/>
</dbReference>
<evidence type="ECO:0000256" key="5">
    <source>
        <dbReference type="ARBA" id="ARBA00034808"/>
    </source>
</evidence>
<protein>
    <recommendedName>
        <fullName evidence="5">DNA 3'-5' helicase</fullName>
        <ecNumber evidence="5">5.6.2.4</ecNumber>
    </recommendedName>
</protein>
<dbReference type="SMART" id="SM00490">
    <property type="entry name" value="HELICc"/>
    <property type="match status" value="1"/>
</dbReference>
<dbReference type="InterPro" id="IPR027417">
    <property type="entry name" value="P-loop_NTPase"/>
</dbReference>
<evidence type="ECO:0000259" key="6">
    <source>
        <dbReference type="PROSITE" id="PS51192"/>
    </source>
</evidence>
<organism evidence="8 9">
    <name type="scientific">Mycena albidolilacea</name>
    <dbReference type="NCBI Taxonomy" id="1033008"/>
    <lineage>
        <taxon>Eukaryota</taxon>
        <taxon>Fungi</taxon>
        <taxon>Dikarya</taxon>
        <taxon>Basidiomycota</taxon>
        <taxon>Agaricomycotina</taxon>
        <taxon>Agaricomycetes</taxon>
        <taxon>Agaricomycetidae</taxon>
        <taxon>Agaricales</taxon>
        <taxon>Marasmiineae</taxon>
        <taxon>Mycenaceae</taxon>
        <taxon>Mycena</taxon>
    </lineage>
</organism>
<dbReference type="PANTHER" id="PTHR13710">
    <property type="entry name" value="DNA HELICASE RECQ FAMILY MEMBER"/>
    <property type="match status" value="1"/>
</dbReference>
<dbReference type="GO" id="GO:0043138">
    <property type="term" value="F:3'-5' DNA helicase activity"/>
    <property type="evidence" value="ECO:0007669"/>
    <property type="project" value="UniProtKB-EC"/>
</dbReference>
<dbReference type="InterPro" id="IPR014001">
    <property type="entry name" value="Helicase_ATP-bd"/>
</dbReference>
<dbReference type="GO" id="GO:0000724">
    <property type="term" value="P:double-strand break repair via homologous recombination"/>
    <property type="evidence" value="ECO:0007669"/>
    <property type="project" value="TreeGrafter"/>
</dbReference>
<dbReference type="GO" id="GO:0005524">
    <property type="term" value="F:ATP binding"/>
    <property type="evidence" value="ECO:0007669"/>
    <property type="project" value="UniProtKB-KW"/>
</dbReference>
<dbReference type="Gene3D" id="3.40.50.300">
    <property type="entry name" value="P-loop containing nucleotide triphosphate hydrolases"/>
    <property type="match status" value="2"/>
</dbReference>
<dbReference type="PROSITE" id="PS51194">
    <property type="entry name" value="HELICASE_CTER"/>
    <property type="match status" value="1"/>
</dbReference>
<keyword evidence="2" id="KW-0547">Nucleotide-binding</keyword>